<dbReference type="PANTHER" id="PTHR33064">
    <property type="entry name" value="POL PROTEIN"/>
    <property type="match status" value="1"/>
</dbReference>
<name>A0A2I4FG76_JUGRE</name>
<dbReference type="OrthoDB" id="1702342at2759"/>
<reference evidence="2" key="1">
    <citation type="submission" date="2025-08" db="UniProtKB">
        <authorList>
            <consortium name="RefSeq"/>
        </authorList>
    </citation>
    <scope>IDENTIFICATION</scope>
    <source>
        <tissue evidence="2">Leaves</tissue>
    </source>
</reference>
<evidence type="ECO:0000313" key="1">
    <source>
        <dbReference type="Proteomes" id="UP000235220"/>
    </source>
</evidence>
<dbReference type="RefSeq" id="XP_018830638.1">
    <property type="nucleotide sequence ID" value="XM_018975093.1"/>
</dbReference>
<organism evidence="1 2">
    <name type="scientific">Juglans regia</name>
    <name type="common">English walnut</name>
    <dbReference type="NCBI Taxonomy" id="51240"/>
    <lineage>
        <taxon>Eukaryota</taxon>
        <taxon>Viridiplantae</taxon>
        <taxon>Streptophyta</taxon>
        <taxon>Embryophyta</taxon>
        <taxon>Tracheophyta</taxon>
        <taxon>Spermatophyta</taxon>
        <taxon>Magnoliopsida</taxon>
        <taxon>eudicotyledons</taxon>
        <taxon>Gunneridae</taxon>
        <taxon>Pentapetalae</taxon>
        <taxon>rosids</taxon>
        <taxon>fabids</taxon>
        <taxon>Fagales</taxon>
        <taxon>Juglandaceae</taxon>
        <taxon>Juglans</taxon>
    </lineage>
</organism>
<gene>
    <name evidence="2" type="primary">LOC108998525</name>
</gene>
<dbReference type="InterPro" id="IPR043128">
    <property type="entry name" value="Rev_trsase/Diguanyl_cyclase"/>
</dbReference>
<dbReference type="STRING" id="51240.A0A2I4FG76"/>
<dbReference type="Pfam" id="PF17919">
    <property type="entry name" value="RT_RNaseH_2"/>
    <property type="match status" value="1"/>
</dbReference>
<dbReference type="InterPro" id="IPR051320">
    <property type="entry name" value="Viral_Replic_Matur_Polypro"/>
</dbReference>
<dbReference type="InterPro" id="IPR043502">
    <property type="entry name" value="DNA/RNA_pol_sf"/>
</dbReference>
<dbReference type="AlphaFoldDB" id="A0A2I4FG76"/>
<dbReference type="FunFam" id="3.30.70.270:FF:000020">
    <property type="entry name" value="Transposon Tf2-6 polyprotein-like Protein"/>
    <property type="match status" value="1"/>
</dbReference>
<dbReference type="PANTHER" id="PTHR33064:SF37">
    <property type="entry name" value="RIBONUCLEASE H"/>
    <property type="match status" value="1"/>
</dbReference>
<dbReference type="KEGG" id="jre:108998525"/>
<sequence length="147" mass="16498">MEEHVGHLREVLNMLKQHCMFAKKSKCRFAVNEVDYLGHIINDKGVMGDPSKVVSMVEWPEPKNVKALRGFLGLTGYYQKFIQNYDLIAAPLTSLLKKNDFSWNPEASKAFTALKQAMSHPPILKLPNFSKPFVIECDASGNGIGQC</sequence>
<dbReference type="InterPro" id="IPR041577">
    <property type="entry name" value="RT_RNaseH_2"/>
</dbReference>
<dbReference type="SUPFAM" id="SSF56672">
    <property type="entry name" value="DNA/RNA polymerases"/>
    <property type="match status" value="1"/>
</dbReference>
<keyword evidence="1" id="KW-1185">Reference proteome</keyword>
<proteinExistence type="predicted"/>
<evidence type="ECO:0000313" key="2">
    <source>
        <dbReference type="RefSeq" id="XP_018830638.1"/>
    </source>
</evidence>
<accession>A0A2I4FG76</accession>
<protein>
    <submittedName>
        <fullName evidence="2">Uncharacterized mitochondrial protein AtMg00860-like</fullName>
    </submittedName>
</protein>
<dbReference type="Proteomes" id="UP000235220">
    <property type="component" value="Chromosome 1"/>
</dbReference>
<dbReference type="Gramene" id="Jr01_12260_p1">
    <property type="protein sequence ID" value="cds.Jr01_12260_p1"/>
    <property type="gene ID" value="Jr01_12260"/>
</dbReference>
<dbReference type="Gene3D" id="3.30.70.270">
    <property type="match status" value="2"/>
</dbReference>
<dbReference type="GeneID" id="108998525"/>